<name>A0A7J9HZ86_9ROSI</name>
<feature type="non-terminal residue" evidence="2">
    <location>
        <position position="23"/>
    </location>
</feature>
<gene>
    <name evidence="2" type="ORF">Gohar_020951</name>
</gene>
<dbReference type="Proteomes" id="UP000593560">
    <property type="component" value="Unassembled WGS sequence"/>
</dbReference>
<sequence>MPTNGVSVSHHVIGSLSENKNER</sequence>
<evidence type="ECO:0000313" key="2">
    <source>
        <dbReference type="EMBL" id="MBA0815189.1"/>
    </source>
</evidence>
<reference evidence="2 3" key="1">
    <citation type="journal article" date="2019" name="Genome Biol. Evol.">
        <title>Insights into the evolution of the New World diploid cottons (Gossypium, subgenus Houzingenia) based on genome sequencing.</title>
        <authorList>
            <person name="Grover C.E."/>
            <person name="Arick M.A. 2nd"/>
            <person name="Thrash A."/>
            <person name="Conover J.L."/>
            <person name="Sanders W.S."/>
            <person name="Peterson D.G."/>
            <person name="Frelichowski J.E."/>
            <person name="Scheffler J.A."/>
            <person name="Scheffler B.E."/>
            <person name="Wendel J.F."/>
        </authorList>
    </citation>
    <scope>NUCLEOTIDE SEQUENCE [LARGE SCALE GENOMIC DNA]</scope>
    <source>
        <strain evidence="2">0</strain>
        <tissue evidence="2">Leaf</tissue>
    </source>
</reference>
<organism evidence="2 3">
    <name type="scientific">Gossypium harknessii</name>
    <dbReference type="NCBI Taxonomy" id="34285"/>
    <lineage>
        <taxon>Eukaryota</taxon>
        <taxon>Viridiplantae</taxon>
        <taxon>Streptophyta</taxon>
        <taxon>Embryophyta</taxon>
        <taxon>Tracheophyta</taxon>
        <taxon>Spermatophyta</taxon>
        <taxon>Magnoliopsida</taxon>
        <taxon>eudicotyledons</taxon>
        <taxon>Gunneridae</taxon>
        <taxon>Pentapetalae</taxon>
        <taxon>rosids</taxon>
        <taxon>malvids</taxon>
        <taxon>Malvales</taxon>
        <taxon>Malvaceae</taxon>
        <taxon>Malvoideae</taxon>
        <taxon>Gossypium</taxon>
    </lineage>
</organism>
<dbReference type="EMBL" id="JABFAD010000012">
    <property type="protein sequence ID" value="MBA0815189.1"/>
    <property type="molecule type" value="Genomic_DNA"/>
</dbReference>
<proteinExistence type="predicted"/>
<feature type="region of interest" description="Disordered" evidence="1">
    <location>
        <begin position="1"/>
        <end position="23"/>
    </location>
</feature>
<accession>A0A7J9HZ86</accession>
<keyword evidence="3" id="KW-1185">Reference proteome</keyword>
<evidence type="ECO:0000313" key="3">
    <source>
        <dbReference type="Proteomes" id="UP000593560"/>
    </source>
</evidence>
<protein>
    <submittedName>
        <fullName evidence="2">Uncharacterized protein</fullName>
    </submittedName>
</protein>
<comment type="caution">
    <text evidence="2">The sequence shown here is derived from an EMBL/GenBank/DDBJ whole genome shotgun (WGS) entry which is preliminary data.</text>
</comment>
<dbReference type="AlphaFoldDB" id="A0A7J9HZ86"/>
<evidence type="ECO:0000256" key="1">
    <source>
        <dbReference type="SAM" id="MobiDB-lite"/>
    </source>
</evidence>